<dbReference type="AlphaFoldDB" id="A0A853EPP5"/>
<comment type="caution">
    <text evidence="2">The sequence shown here is derived from an EMBL/GenBank/DDBJ whole genome shotgun (WGS) entry which is preliminary data.</text>
</comment>
<accession>A0A853EPP5</accession>
<organism evidence="2 3">
    <name type="scientific">Actinomyces bowdenii</name>
    <dbReference type="NCBI Taxonomy" id="131109"/>
    <lineage>
        <taxon>Bacteria</taxon>
        <taxon>Bacillati</taxon>
        <taxon>Actinomycetota</taxon>
        <taxon>Actinomycetes</taxon>
        <taxon>Actinomycetales</taxon>
        <taxon>Actinomycetaceae</taxon>
        <taxon>Actinomyces</taxon>
    </lineage>
</organism>
<feature type="chain" id="PRO_5033043331" description="Alpha/beta hydrolase" evidence="1">
    <location>
        <begin position="32"/>
        <end position="286"/>
    </location>
</feature>
<name>A0A853EPP5_9ACTO</name>
<protein>
    <recommendedName>
        <fullName evidence="4">Alpha/beta hydrolase</fullName>
    </recommendedName>
</protein>
<dbReference type="Gene3D" id="3.40.50.1820">
    <property type="entry name" value="alpha/beta hydrolase"/>
    <property type="match status" value="1"/>
</dbReference>
<dbReference type="Proteomes" id="UP000572528">
    <property type="component" value="Unassembled WGS sequence"/>
</dbReference>
<reference evidence="2 3" key="1">
    <citation type="submission" date="2020-07" db="EMBL/GenBank/DDBJ databases">
        <title>MOT database genomes.</title>
        <authorList>
            <person name="Joseph S."/>
            <person name="Aduse-Opoku J."/>
            <person name="Hashim A."/>
            <person name="Wade W."/>
            <person name="Curtis M."/>
        </authorList>
    </citation>
    <scope>NUCLEOTIDE SEQUENCE [LARGE SCALE GENOMIC DNA]</scope>
    <source>
        <strain evidence="2 3">WMus004</strain>
    </source>
</reference>
<feature type="signal peptide" evidence="1">
    <location>
        <begin position="1"/>
        <end position="31"/>
    </location>
</feature>
<evidence type="ECO:0000256" key="1">
    <source>
        <dbReference type="SAM" id="SignalP"/>
    </source>
</evidence>
<evidence type="ECO:0000313" key="2">
    <source>
        <dbReference type="EMBL" id="NYS69706.1"/>
    </source>
</evidence>
<evidence type="ECO:0008006" key="4">
    <source>
        <dbReference type="Google" id="ProtNLM"/>
    </source>
</evidence>
<gene>
    <name evidence="2" type="ORF">HZZ05_09310</name>
</gene>
<sequence length="286" mass="30352">MTALISRRTVTHVMAPLVTAGVLLPGSGALAVEGGEKVAERFYPAARAPKKGLVVYLDGDGQELHDTDGASTTQGGLTGPGSVVEAARSRGYDVLSVRSPGSDLWWTDDTTGADGVPPVEGSLNRAGKISYLTEAIDRARAERRANTETLWLVGYSGGSEFITEFFFPAYANEMRKGGFLVFGGGDVPEQGLRADSFSAASKQNLSLNWVTGLDDVPRDSPDQRDPFGKGYDGIGHARDGHDGYNAAGFQGRTHATWLPGYDHEEIVSVFGAHLGAVLDAYRTSAQ</sequence>
<dbReference type="InterPro" id="IPR029058">
    <property type="entry name" value="AB_hydrolase_fold"/>
</dbReference>
<evidence type="ECO:0000313" key="3">
    <source>
        <dbReference type="Proteomes" id="UP000572528"/>
    </source>
</evidence>
<keyword evidence="1" id="KW-0732">Signal</keyword>
<proteinExistence type="predicted"/>
<dbReference type="EMBL" id="JACBXV010000133">
    <property type="protein sequence ID" value="NYS69706.1"/>
    <property type="molecule type" value="Genomic_DNA"/>
</dbReference>